<evidence type="ECO:0000256" key="1">
    <source>
        <dbReference type="SAM" id="SignalP"/>
    </source>
</evidence>
<feature type="chain" id="PRO_5002336591" description="Transthyretin-like family protein" evidence="1">
    <location>
        <begin position="24"/>
        <end position="168"/>
    </location>
</feature>
<keyword evidence="3" id="KW-1185">Reference proteome</keyword>
<reference evidence="3" key="2">
    <citation type="journal article" date="2016" name="Sci. Rep.">
        <title>Dictyocaulus viviparus genome, variome and transcriptome elucidate lungworm biology and support future intervention.</title>
        <authorList>
            <person name="McNulty S.N."/>
            <person name="Strube C."/>
            <person name="Rosa B.A."/>
            <person name="Martin J.C."/>
            <person name="Tyagi R."/>
            <person name="Choi Y.J."/>
            <person name="Wang Q."/>
            <person name="Hallsworth Pepin K."/>
            <person name="Zhang X."/>
            <person name="Ozersky P."/>
            <person name="Wilson R.K."/>
            <person name="Sternberg P.W."/>
            <person name="Gasser R.B."/>
            <person name="Mitreva M."/>
        </authorList>
    </citation>
    <scope>NUCLEOTIDE SEQUENCE [LARGE SCALE GENOMIC DNA]</scope>
    <source>
        <strain evidence="3">HannoverDv2000</strain>
    </source>
</reference>
<evidence type="ECO:0000313" key="3">
    <source>
        <dbReference type="Proteomes" id="UP000053766"/>
    </source>
</evidence>
<evidence type="ECO:0000313" key="2">
    <source>
        <dbReference type="EMBL" id="KJH53361.1"/>
    </source>
</evidence>
<feature type="signal peptide" evidence="1">
    <location>
        <begin position="1"/>
        <end position="23"/>
    </location>
</feature>
<organism evidence="2 3">
    <name type="scientific">Dictyocaulus viviparus</name>
    <name type="common">Bovine lungworm</name>
    <dbReference type="NCBI Taxonomy" id="29172"/>
    <lineage>
        <taxon>Eukaryota</taxon>
        <taxon>Metazoa</taxon>
        <taxon>Ecdysozoa</taxon>
        <taxon>Nematoda</taxon>
        <taxon>Chromadorea</taxon>
        <taxon>Rhabditida</taxon>
        <taxon>Rhabditina</taxon>
        <taxon>Rhabditomorpha</taxon>
        <taxon>Strongyloidea</taxon>
        <taxon>Metastrongylidae</taxon>
        <taxon>Dictyocaulus</taxon>
    </lineage>
</organism>
<proteinExistence type="predicted"/>
<dbReference type="AlphaFoldDB" id="A0A0D8YFD8"/>
<keyword evidence="1" id="KW-0732">Signal</keyword>
<accession>A0A0D8YFD8</accession>
<dbReference type="Proteomes" id="UP000053766">
    <property type="component" value="Unassembled WGS sequence"/>
</dbReference>
<protein>
    <recommendedName>
        <fullName evidence="4">Transthyretin-like family protein</fullName>
    </recommendedName>
</protein>
<gene>
    <name evidence="2" type="ORF">DICVIV_00484</name>
</gene>
<reference evidence="2 3" key="1">
    <citation type="submission" date="2013-11" db="EMBL/GenBank/DDBJ databases">
        <title>Draft genome of the bovine lungworm Dictyocaulus viviparus.</title>
        <authorList>
            <person name="Mitreva M."/>
        </authorList>
    </citation>
    <scope>NUCLEOTIDE SEQUENCE [LARGE SCALE GENOMIC DNA]</scope>
    <source>
        <strain evidence="2 3">HannoverDv2000</strain>
    </source>
</reference>
<sequence>MFTMLLQLMVVVLAWLLPLLSMADQLPVCTRVQACAARVNMFPLIDDDSSGWGSGLIPLYDEAFNSISFDYSQIPETSIYELCECPNNGTCESDKEERNIQLDGIVRLTFCDDVQSQLPLECKGSRGLPRVIGIAHPSGGFLIDVLKLFVKLITIEVFYGFSFCVLGG</sequence>
<name>A0A0D8YFD8_DICVI</name>
<evidence type="ECO:0008006" key="4">
    <source>
        <dbReference type="Google" id="ProtNLM"/>
    </source>
</evidence>
<dbReference type="OrthoDB" id="5805988at2759"/>
<dbReference type="EMBL" id="KN716153">
    <property type="protein sequence ID" value="KJH53361.1"/>
    <property type="molecule type" value="Genomic_DNA"/>
</dbReference>